<proteinExistence type="predicted"/>
<evidence type="ECO:0000313" key="1">
    <source>
        <dbReference type="EMBL" id="KAJ1679435.1"/>
    </source>
</evidence>
<accession>A0ACC1HVS9</accession>
<evidence type="ECO:0000313" key="2">
    <source>
        <dbReference type="Proteomes" id="UP001145114"/>
    </source>
</evidence>
<gene>
    <name evidence="1" type="ORF">EV182_002061</name>
</gene>
<protein>
    <submittedName>
        <fullName evidence="1">Uncharacterized protein</fullName>
    </submittedName>
</protein>
<sequence>MADSEQDDDGHPTSESPTLSLSEIHHNDVQISFELGHEVERAWNAAWSRVEPWNIFSNNSPSPTSAGMPSRQPSLDCANVMASIGSRATQPNVGEQPLSPSEFVPSEHDSDDDLNLQKKMWLSAHIGNHNRNRSRREVVPGKAGGLAQRRRVPIPAPLTILSAHRSHCPEQHPAALTDATESLRHPQMSGTLPSDSNCQAHPPTTATSTISVTTTRMCDDSERGFLTYRRECPALPTRSPMRIRLAQNSMTSLSSSASTFVPPLQYLGSQRPSIPLRSIISPPAAQQNFPLTNKDGTANRSDSTRRQSSCQSERGSAADISAVIASQNKHTHLKNRRSLTLSTVGSSTIGSAAGRTDGYEHAQKLESIHLQVKKLVKELSCHYATPAPFHRQQAHGCGDVSGGSSPSNHPHNELFHTSCRQIDLGLKLKFIDQDTPSLSSSDEEYYAAHHISSSNQSLELQLKAAEAKINSMEGYIESLTAIIDSMDSKQKQLICSLDRSNSQKKQLARAVQSLCMRQYRHSSPKRKVAATSSSEDKRRKHATASRSLLGSSGPMGQEATPLSSSLGPSKLRSSGPRRPLSISAPKLSMLESLRSVHAANGALDLLIQAQEDGNVLAAAASIVSGYKPRTIQEWTERSRKRVDGLFQDWSQFQTKWDQWTRRVATRRSSETLMLEGPYYHHHHHLLAALYCMLSSQIKAAGYALRSAHQLLDCAAPPASLLLSRLDRTPDTTVRAAFRGLVIDVLASFV</sequence>
<organism evidence="1 2">
    <name type="scientific">Spiromyces aspiralis</name>
    <dbReference type="NCBI Taxonomy" id="68401"/>
    <lineage>
        <taxon>Eukaryota</taxon>
        <taxon>Fungi</taxon>
        <taxon>Fungi incertae sedis</taxon>
        <taxon>Zoopagomycota</taxon>
        <taxon>Kickxellomycotina</taxon>
        <taxon>Kickxellomycetes</taxon>
        <taxon>Kickxellales</taxon>
        <taxon>Kickxellaceae</taxon>
        <taxon>Spiromyces</taxon>
    </lineage>
</organism>
<reference evidence="1" key="1">
    <citation type="submission" date="2022-06" db="EMBL/GenBank/DDBJ databases">
        <title>Phylogenomic reconstructions and comparative analyses of Kickxellomycotina fungi.</title>
        <authorList>
            <person name="Reynolds N.K."/>
            <person name="Stajich J.E."/>
            <person name="Barry K."/>
            <person name="Grigoriev I.V."/>
            <person name="Crous P."/>
            <person name="Smith M.E."/>
        </authorList>
    </citation>
    <scope>NUCLEOTIDE SEQUENCE</scope>
    <source>
        <strain evidence="1">RSA 2271</strain>
    </source>
</reference>
<keyword evidence="2" id="KW-1185">Reference proteome</keyword>
<comment type="caution">
    <text evidence="1">The sequence shown here is derived from an EMBL/GenBank/DDBJ whole genome shotgun (WGS) entry which is preliminary data.</text>
</comment>
<name>A0ACC1HVS9_9FUNG</name>
<dbReference type="Proteomes" id="UP001145114">
    <property type="component" value="Unassembled WGS sequence"/>
</dbReference>
<dbReference type="EMBL" id="JAMZIH010000386">
    <property type="protein sequence ID" value="KAJ1679435.1"/>
    <property type="molecule type" value="Genomic_DNA"/>
</dbReference>